<comment type="caution">
    <text evidence="2">The sequence shown here is derived from an EMBL/GenBank/DDBJ whole genome shotgun (WGS) entry which is preliminary data.</text>
</comment>
<dbReference type="Proteomes" id="UP001320876">
    <property type="component" value="Unassembled WGS sequence"/>
</dbReference>
<dbReference type="InterPro" id="IPR055876">
    <property type="entry name" value="DUF7453"/>
</dbReference>
<protein>
    <submittedName>
        <fullName evidence="2">Uncharacterized protein</fullName>
    </submittedName>
</protein>
<accession>A0ABT3GKQ7</accession>
<dbReference type="NCBIfam" id="TIGR05002">
    <property type="entry name" value="NxxGxxAF_repeat"/>
    <property type="match status" value="7"/>
</dbReference>
<keyword evidence="1" id="KW-0732">Signal</keyword>
<evidence type="ECO:0000256" key="1">
    <source>
        <dbReference type="SAM" id="SignalP"/>
    </source>
</evidence>
<reference evidence="2 3" key="1">
    <citation type="submission" date="2022-10" db="EMBL/GenBank/DDBJ databases">
        <title>Luteolibacter arcticus strain CCTCC AB 2014275, whole genome shotgun sequencing project.</title>
        <authorList>
            <person name="Zhao G."/>
            <person name="Shen L."/>
        </authorList>
    </citation>
    <scope>NUCLEOTIDE SEQUENCE [LARGE SCALE GENOMIC DNA]</scope>
    <source>
        <strain evidence="2 3">CCTCC AB 2014275</strain>
    </source>
</reference>
<sequence length="595" mass="61961">MKFTALSLCVQALPFLVAALPGTSSAATVVIAIYGQSVPGGNGTYTFVEVPSISNSGQVAFRSVLGSTSGGADDNLVIMRGNSGTEAVQLVRKGQASPDGNGVFSTFRDPALNNHDVAVFLIYLSGTTGGTSDDSGIFKSNGVAAPIPIVREGQPAPDAVGVFSFFGEYYVMNDAGQAAFNGSINLNNGGGLLDQDGIFRGDGVTGPVQIARRGQATPTGNGTYAFFDEIALNESGQVAFWSSLTGTTGGGNDNEGVFRGDGAAPTVTIAREGQAVPAGNGEFFLFNSPVMNDAGQVAFFANLRNTSGGDNDNLGIFRGDGATGPVTIARRGEAVPGGSGTFWMFGRETINQAGVVAVTVDINLNNGEGPYDEEGIILGDGTPGGITMVARTGQAVPGGNGTLYTFTNPALNNAGQLAFRASILKPGGGSEFGLFFFDPLEGLFLICRAGAPFLGSTVDTFNFFNSGGYPTDGRTGLNESGEVAFEFVLDNGKEGIARWSTAPGPVIPLQITDFQMEPPPPWDPFGYAQVILQWKTSSNATSFNVRYSDDLSLPTSEWPLMGAPVPREEPVTTFETGIPAFFLPPKLFFVVEEVE</sequence>
<feature type="signal peptide" evidence="1">
    <location>
        <begin position="1"/>
        <end position="26"/>
    </location>
</feature>
<proteinExistence type="predicted"/>
<keyword evidence="3" id="KW-1185">Reference proteome</keyword>
<gene>
    <name evidence="2" type="ORF">OKA05_16175</name>
</gene>
<organism evidence="2 3">
    <name type="scientific">Luteolibacter arcticus</name>
    <dbReference type="NCBI Taxonomy" id="1581411"/>
    <lineage>
        <taxon>Bacteria</taxon>
        <taxon>Pseudomonadati</taxon>
        <taxon>Verrucomicrobiota</taxon>
        <taxon>Verrucomicrobiia</taxon>
        <taxon>Verrucomicrobiales</taxon>
        <taxon>Verrucomicrobiaceae</taxon>
        <taxon>Luteolibacter</taxon>
    </lineage>
</organism>
<evidence type="ECO:0000313" key="3">
    <source>
        <dbReference type="Proteomes" id="UP001320876"/>
    </source>
</evidence>
<name>A0ABT3GKQ7_9BACT</name>
<dbReference type="Pfam" id="PF24251">
    <property type="entry name" value="DUF7453"/>
    <property type="match status" value="1"/>
</dbReference>
<dbReference type="RefSeq" id="WP_264488213.1">
    <property type="nucleotide sequence ID" value="NZ_JAPDDT010000007.1"/>
</dbReference>
<dbReference type="EMBL" id="JAPDDT010000007">
    <property type="protein sequence ID" value="MCW1924105.1"/>
    <property type="molecule type" value="Genomic_DNA"/>
</dbReference>
<evidence type="ECO:0000313" key="2">
    <source>
        <dbReference type="EMBL" id="MCW1924105.1"/>
    </source>
</evidence>
<feature type="chain" id="PRO_5046626525" evidence="1">
    <location>
        <begin position="27"/>
        <end position="595"/>
    </location>
</feature>